<dbReference type="PANTHER" id="PTHR37841:SF1">
    <property type="entry name" value="DUF3298 DOMAIN-CONTAINING PROTEIN"/>
    <property type="match status" value="1"/>
</dbReference>
<dbReference type="eggNOG" id="COG5263">
    <property type="taxonomic scope" value="Bacteria"/>
</dbReference>
<evidence type="ECO:0000313" key="2">
    <source>
        <dbReference type="Proteomes" id="UP000014974"/>
    </source>
</evidence>
<dbReference type="EMBL" id="ATNM01000091">
    <property type="protein sequence ID" value="EPR68854.1"/>
    <property type="molecule type" value="Genomic_DNA"/>
</dbReference>
<proteinExistence type="predicted"/>
<dbReference type="InterPro" id="IPR032774">
    <property type="entry name" value="WG_beta_rep"/>
</dbReference>
<sequence length="539" mass="61340">MFYSESCNFFFTFTPKHAKMHKIHLFKFFIALLLFVMFAREGSTQTWEVFDSNFHLEKKLSKGEIFLLGNSLRINVWNNDLSFLDSKYEPFTVIEDASLYQFLEPWIIIKNNDKFGALHEYGEQVLPAIYDEIDTYYTLLLARKGEEYFVYDRGKRSTFSIGNFASARIARNGQVIAQNSDGSFILPLSETPEHKYVSLTDPTDDVIVAREATGLGLINMEGKYILKPVIDELTHLEDSYFYAKNSNEYLLINALSTTADIRYNSFHRISIENDVMVEYIHGKLRRIMKNDGILLDIVGMDSVRKSGDYFNVHFRDGTTGLLNKEGDWEVRPTKTATGILPGNEGAYGAKIGDGFGFINANGDTLVSPKFDQVKIFSEGMASVKTGTKWGYINQQNELVIPYTYNTVGPFLQGIAIVQNDGTYNLIDKSGESMLETPYTRVSRMMDGYYLLEDKGLFGLAKPDGTVISNPVYEEIRREAKDKILIRKDGKYGVIKENGDFELPLFYNAILFDNKNDKILAKSETEAVPEVLSKKELKKE</sequence>
<gene>
    <name evidence="1" type="ORF">ADICYQ_2240</name>
</gene>
<dbReference type="PANTHER" id="PTHR37841">
    <property type="entry name" value="GLR2918 PROTEIN"/>
    <property type="match status" value="1"/>
</dbReference>
<dbReference type="STRING" id="641524.ADICYQ_2240"/>
<evidence type="ECO:0000313" key="1">
    <source>
        <dbReference type="EMBL" id="EPR68854.1"/>
    </source>
</evidence>
<accession>S7WQ13</accession>
<dbReference type="Proteomes" id="UP000014974">
    <property type="component" value="Unassembled WGS sequence"/>
</dbReference>
<dbReference type="Pfam" id="PF14903">
    <property type="entry name" value="WG_beta_rep"/>
    <property type="match status" value="3"/>
</dbReference>
<protein>
    <submittedName>
        <fullName evidence="1">Uncharacterized protein</fullName>
    </submittedName>
</protein>
<name>S7WQ13_9BACT</name>
<dbReference type="AlphaFoldDB" id="S7WQ13"/>
<reference evidence="1 2" key="1">
    <citation type="journal article" date="2013" name="Genome Announc.">
        <title>Draft Genome Sequence of Cyclobacterium qasimii Strain M12-11BT, Isolated from Arctic Marine Sediment.</title>
        <authorList>
            <person name="Shivaji S."/>
            <person name="Ara S."/>
            <person name="Singh A."/>
            <person name="Kumar Pinnaka A."/>
        </authorList>
    </citation>
    <scope>NUCLEOTIDE SEQUENCE [LARGE SCALE GENOMIC DNA]</scope>
    <source>
        <strain evidence="1 2">M12-11B</strain>
    </source>
</reference>
<organism evidence="1 2">
    <name type="scientific">Cyclobacterium qasimii M12-11B</name>
    <dbReference type="NCBI Taxonomy" id="641524"/>
    <lineage>
        <taxon>Bacteria</taxon>
        <taxon>Pseudomonadati</taxon>
        <taxon>Bacteroidota</taxon>
        <taxon>Cytophagia</taxon>
        <taxon>Cytophagales</taxon>
        <taxon>Cyclobacteriaceae</taxon>
        <taxon>Cyclobacterium</taxon>
    </lineage>
</organism>
<dbReference type="PATRIC" id="fig|641524.5.peg.2220"/>
<comment type="caution">
    <text evidence="1">The sequence shown here is derived from an EMBL/GenBank/DDBJ whole genome shotgun (WGS) entry which is preliminary data.</text>
</comment>